<reference evidence="1" key="1">
    <citation type="submission" date="2014-11" db="EMBL/GenBank/DDBJ databases">
        <authorList>
            <person name="Amaro Gonzalez C."/>
        </authorList>
    </citation>
    <scope>NUCLEOTIDE SEQUENCE</scope>
</reference>
<name>A0A0E9QMN8_ANGAN</name>
<dbReference type="EMBL" id="GBXM01091274">
    <property type="protein sequence ID" value="JAH17303.1"/>
    <property type="molecule type" value="Transcribed_RNA"/>
</dbReference>
<proteinExistence type="predicted"/>
<reference evidence="1" key="2">
    <citation type="journal article" date="2015" name="Fish Shellfish Immunol.">
        <title>Early steps in the European eel (Anguilla anguilla)-Vibrio vulnificus interaction in the gills: Role of the RtxA13 toxin.</title>
        <authorList>
            <person name="Callol A."/>
            <person name="Pajuelo D."/>
            <person name="Ebbesson L."/>
            <person name="Teles M."/>
            <person name="MacKenzie S."/>
            <person name="Amaro C."/>
        </authorList>
    </citation>
    <scope>NUCLEOTIDE SEQUENCE</scope>
</reference>
<sequence>MPFDRVSAISGKCDYEILLGCAFHLNFTRSMQFETQGRNAVWTSSSRLV</sequence>
<organism evidence="1">
    <name type="scientific">Anguilla anguilla</name>
    <name type="common">European freshwater eel</name>
    <name type="synonym">Muraena anguilla</name>
    <dbReference type="NCBI Taxonomy" id="7936"/>
    <lineage>
        <taxon>Eukaryota</taxon>
        <taxon>Metazoa</taxon>
        <taxon>Chordata</taxon>
        <taxon>Craniata</taxon>
        <taxon>Vertebrata</taxon>
        <taxon>Euteleostomi</taxon>
        <taxon>Actinopterygii</taxon>
        <taxon>Neopterygii</taxon>
        <taxon>Teleostei</taxon>
        <taxon>Anguilliformes</taxon>
        <taxon>Anguillidae</taxon>
        <taxon>Anguilla</taxon>
    </lineage>
</organism>
<accession>A0A0E9QMN8</accession>
<evidence type="ECO:0000313" key="1">
    <source>
        <dbReference type="EMBL" id="JAH17303.1"/>
    </source>
</evidence>
<dbReference type="AlphaFoldDB" id="A0A0E9QMN8"/>
<protein>
    <submittedName>
        <fullName evidence="1">Uncharacterized protein</fullName>
    </submittedName>
</protein>